<dbReference type="PANTHER" id="PTHR28208:SF3">
    <property type="entry name" value="PHOSPHATIDATE PHOSPHATASE APP1"/>
    <property type="match status" value="1"/>
</dbReference>
<dbReference type="AlphaFoldDB" id="A0A4Y3WM82"/>
<dbReference type="RefSeq" id="WP_170183663.1">
    <property type="nucleotide sequence ID" value="NZ_BAAARZ010000001.1"/>
</dbReference>
<organism evidence="2 3">
    <name type="scientific">Pseudonocardia hydrocarbonoxydans</name>
    <dbReference type="NCBI Taxonomy" id="76726"/>
    <lineage>
        <taxon>Bacteria</taxon>
        <taxon>Bacillati</taxon>
        <taxon>Actinomycetota</taxon>
        <taxon>Actinomycetes</taxon>
        <taxon>Pseudonocardiales</taxon>
        <taxon>Pseudonocardiaceae</taxon>
        <taxon>Pseudonocardia</taxon>
    </lineage>
</organism>
<comment type="caution">
    <text evidence="2">The sequence shown here is derived from an EMBL/GenBank/DDBJ whole genome shotgun (WGS) entry which is preliminary data.</text>
</comment>
<feature type="domain" description="Phosphatidate phosphatase APP1 catalytic" evidence="1">
    <location>
        <begin position="163"/>
        <end position="317"/>
    </location>
</feature>
<dbReference type="InterPro" id="IPR052935">
    <property type="entry name" value="Mg2+_PAP"/>
</dbReference>
<dbReference type="PANTHER" id="PTHR28208">
    <property type="entry name" value="PHOSPHATIDATE PHOSPHATASE APP1"/>
    <property type="match status" value="1"/>
</dbReference>
<gene>
    <name evidence="2" type="ORF">PHY01_12520</name>
</gene>
<evidence type="ECO:0000313" key="3">
    <source>
        <dbReference type="Proteomes" id="UP000320338"/>
    </source>
</evidence>
<dbReference type="Proteomes" id="UP000320338">
    <property type="component" value="Unassembled WGS sequence"/>
</dbReference>
<name>A0A4Y3WM82_9PSEU</name>
<protein>
    <recommendedName>
        <fullName evidence="1">Phosphatidate phosphatase APP1 catalytic domain-containing protein</fullName>
    </recommendedName>
</protein>
<reference evidence="2 3" key="1">
    <citation type="submission" date="2019-06" db="EMBL/GenBank/DDBJ databases">
        <title>Whole genome shotgun sequence of Pseudonocardia hydrocarbonoxydans NBRC 14498.</title>
        <authorList>
            <person name="Hosoyama A."/>
            <person name="Uohara A."/>
            <person name="Ohji S."/>
            <person name="Ichikawa N."/>
        </authorList>
    </citation>
    <scope>NUCLEOTIDE SEQUENCE [LARGE SCALE GENOMIC DNA]</scope>
    <source>
        <strain evidence="2 3">NBRC 14498</strain>
    </source>
</reference>
<keyword evidence="3" id="KW-1185">Reference proteome</keyword>
<dbReference type="GO" id="GO:0008195">
    <property type="term" value="F:phosphatidate phosphatase activity"/>
    <property type="evidence" value="ECO:0007669"/>
    <property type="project" value="InterPro"/>
</dbReference>
<sequence length="375" mass="40342">MTARSWRRQFTYALLRLEDVVEAGIATGARIGGHRHPVIIPFIGHGTTARARVGARLVLGRRAAVEPSAPAVAIGDTTPSPRSRRATLRVSLARFLTVEVPRAEVTIHAPGGDVVVRTNRDGYVDHELELSGVEPGWLEIGLSGPDGASATARVLLVDPAVDVGVISDVDDTILHTGLTRGLDFLRATLLTDVEERTPLPGAAALYRALVAKPGKPERPVFYVSTSPWNLHEMLLQFVSMRGFPLGPLLLTDWGPSHTGLFRIGAQAHKPALVRRLLDEHPQLRLVLIGDSGQEDPEIYGDIAREFPDRVAGVYIRRVTGLDLGRNDEIDALAAEITALGVPMLAADDSIQIAQHAAEHGLLDTEAVAAVRADLS</sequence>
<dbReference type="Pfam" id="PF09949">
    <property type="entry name" value="APP1_cat"/>
    <property type="match status" value="1"/>
</dbReference>
<evidence type="ECO:0000259" key="1">
    <source>
        <dbReference type="Pfam" id="PF09949"/>
    </source>
</evidence>
<dbReference type="EMBL" id="BJNG01000012">
    <property type="protein sequence ID" value="GEC18969.1"/>
    <property type="molecule type" value="Genomic_DNA"/>
</dbReference>
<evidence type="ECO:0000313" key="2">
    <source>
        <dbReference type="EMBL" id="GEC18969.1"/>
    </source>
</evidence>
<dbReference type="InterPro" id="IPR019236">
    <property type="entry name" value="APP1_cat"/>
</dbReference>
<accession>A0A4Y3WM82</accession>
<proteinExistence type="predicted"/>